<keyword evidence="5" id="KW-1185">Reference proteome</keyword>
<evidence type="ECO:0000256" key="1">
    <source>
        <dbReference type="ARBA" id="ARBA00022553"/>
    </source>
</evidence>
<dbReference type="PROSITE" id="PS50110">
    <property type="entry name" value="RESPONSE_REGULATORY"/>
    <property type="match status" value="1"/>
</dbReference>
<dbReference type="InterPro" id="IPR036641">
    <property type="entry name" value="HPT_dom_sf"/>
</dbReference>
<dbReference type="Gene3D" id="3.40.50.2300">
    <property type="match status" value="1"/>
</dbReference>
<dbReference type="PANTHER" id="PTHR44591">
    <property type="entry name" value="STRESS RESPONSE REGULATOR PROTEIN 1"/>
    <property type="match status" value="1"/>
</dbReference>
<sequence>MTNTVTDKEILLAFIKNATQKVQELNGVATVLLKEGARPELFDAIARSTSAIKSFASTCHQNHISDFITSKLDSEFDHIRLQNLSITEEIKKNVKENITVLKDLIKNVLKEESPQETEVSKEDDDTFHSLLTSIGQLSVWSFHELMNALAKVHGYTEMLEDINQQIPDTTPQLKSDLKTIQEKLIYNTSHMTGIINRIRSLRGKTKINIKEHNIRDVIKNIQDLTQQPPKSLNWSSLHIPSVNVQFDQIIFEQIWVHLWKLLGEWQIPGTLVQSMCFGKIDLNKSTNNPKFKNNLTIYIWLEPNGTVKFDPTTLQYSTQTPQPDLAYVFHYTSKIAKRISAEVNCAKTAYNGVIFSITIPCGDINLSVSESTGNQIPQPLHILKMKQQDKAVKNVLILDDEKDLRTILSLKINKMGYAVSVAENIAEANKILDSKHIDLIISDLFLGQESGLDLLKTLSINAPKIPFIFITGASEDDISKPILDILAKYSKAFLTKPIATQLLKETLDKIIPL</sequence>
<proteinExistence type="predicted"/>
<dbReference type="PANTHER" id="PTHR44591:SF3">
    <property type="entry name" value="RESPONSE REGULATORY DOMAIN-CONTAINING PROTEIN"/>
    <property type="match status" value="1"/>
</dbReference>
<evidence type="ECO:0000259" key="3">
    <source>
        <dbReference type="PROSITE" id="PS50110"/>
    </source>
</evidence>
<protein>
    <submittedName>
        <fullName evidence="4">Response regulator</fullName>
    </submittedName>
</protein>
<name>A0A6N6VTJ6_9BACT</name>
<dbReference type="SMART" id="SM00448">
    <property type="entry name" value="REC"/>
    <property type="match status" value="1"/>
</dbReference>
<evidence type="ECO:0000313" key="4">
    <source>
        <dbReference type="EMBL" id="KAB8036769.1"/>
    </source>
</evidence>
<dbReference type="AlphaFoldDB" id="A0A6N6VTJ6"/>
<evidence type="ECO:0000313" key="5">
    <source>
        <dbReference type="Proteomes" id="UP000437748"/>
    </source>
</evidence>
<evidence type="ECO:0000256" key="2">
    <source>
        <dbReference type="PROSITE-ProRule" id="PRU00169"/>
    </source>
</evidence>
<dbReference type="Pfam" id="PF00072">
    <property type="entry name" value="Response_reg"/>
    <property type="match status" value="1"/>
</dbReference>
<dbReference type="InterPro" id="IPR011006">
    <property type="entry name" value="CheY-like_superfamily"/>
</dbReference>
<dbReference type="GO" id="GO:0000160">
    <property type="term" value="P:phosphorelay signal transduction system"/>
    <property type="evidence" value="ECO:0007669"/>
    <property type="project" value="InterPro"/>
</dbReference>
<organism evidence="4 5">
    <name type="scientific">Silvanigrella paludirubra</name>
    <dbReference type="NCBI Taxonomy" id="2499159"/>
    <lineage>
        <taxon>Bacteria</taxon>
        <taxon>Pseudomonadati</taxon>
        <taxon>Bdellovibrionota</taxon>
        <taxon>Oligoflexia</taxon>
        <taxon>Silvanigrellales</taxon>
        <taxon>Silvanigrellaceae</taxon>
        <taxon>Silvanigrella</taxon>
    </lineage>
</organism>
<dbReference type="InterPro" id="IPR050595">
    <property type="entry name" value="Bact_response_regulator"/>
</dbReference>
<feature type="domain" description="Response regulatory" evidence="3">
    <location>
        <begin position="394"/>
        <end position="511"/>
    </location>
</feature>
<dbReference type="InterPro" id="IPR001789">
    <property type="entry name" value="Sig_transdc_resp-reg_receiver"/>
</dbReference>
<dbReference type="EMBL" id="WFLM01000005">
    <property type="protein sequence ID" value="KAB8036769.1"/>
    <property type="molecule type" value="Genomic_DNA"/>
</dbReference>
<dbReference type="Proteomes" id="UP000437748">
    <property type="component" value="Unassembled WGS sequence"/>
</dbReference>
<reference evidence="4 5" key="1">
    <citation type="submission" date="2019-10" db="EMBL/GenBank/DDBJ databases">
        <title>New species of Slilvanegrellaceae.</title>
        <authorList>
            <person name="Pitt A."/>
            <person name="Hahn M.W."/>
        </authorList>
    </citation>
    <scope>NUCLEOTIDE SEQUENCE [LARGE SCALE GENOMIC DNA]</scope>
    <source>
        <strain evidence="4 5">SP-Ram-0.45-NSY-1</strain>
    </source>
</reference>
<dbReference type="Gene3D" id="1.20.120.160">
    <property type="entry name" value="HPT domain"/>
    <property type="match status" value="1"/>
</dbReference>
<accession>A0A6N6VTJ6</accession>
<dbReference type="CDD" id="cd00156">
    <property type="entry name" value="REC"/>
    <property type="match status" value="1"/>
</dbReference>
<gene>
    <name evidence="4" type="ORF">GCL60_13070</name>
</gene>
<dbReference type="OrthoDB" id="794741at2"/>
<comment type="caution">
    <text evidence="4">The sequence shown here is derived from an EMBL/GenBank/DDBJ whole genome shotgun (WGS) entry which is preliminary data.</text>
</comment>
<dbReference type="RefSeq" id="WP_153421184.1">
    <property type="nucleotide sequence ID" value="NZ_WFLM01000005.1"/>
</dbReference>
<dbReference type="SUPFAM" id="SSF52172">
    <property type="entry name" value="CheY-like"/>
    <property type="match status" value="1"/>
</dbReference>
<keyword evidence="1 2" id="KW-0597">Phosphoprotein</keyword>
<feature type="modified residue" description="4-aspartylphosphate" evidence="2">
    <location>
        <position position="443"/>
    </location>
</feature>